<dbReference type="Proteomes" id="UP000305881">
    <property type="component" value="Chromosome"/>
</dbReference>
<dbReference type="STRING" id="675511.GCA_000341735_01761"/>
<sequence>MTDSDLHHFRELLPFWVNGTLDEDQQRFMREFLQHHPELQDEVDFNHAIRHAVKAVSNRCSTDAGLQRLLQASRTDRRHRLIGWQRQLKSICHDWGLTPAFAVMTLIVAVQSMLLWGPYRIDDTKTALKSYRSMPEATGTADIKITVDPGTDFGELVILLRQNGARIVNGPSESGELWLSLDERNQLDHVVQQLLGATGIMDVMPIEPGDG</sequence>
<gene>
    <name evidence="1" type="ORF">EQU24_06275</name>
</gene>
<dbReference type="KEGG" id="mbur:EQU24_06275"/>
<dbReference type="OrthoDB" id="7554380at2"/>
<name>A0A4P9UNV5_METBY</name>
<reference evidence="2" key="1">
    <citation type="journal article" date="2019" name="J. Bacteriol.">
        <title>A Mutagenic Screen Identifies a TonB-Dependent Receptor Required for the Lanthanide Metal Switch in the Type I Methanotroph 'Methylotuvimicrobium buryatense' 5GB1C.</title>
        <authorList>
            <person name="Groom J.D."/>
            <person name="Ford S.M."/>
            <person name="Pesesky M.W."/>
            <person name="Lidstrom M.E."/>
        </authorList>
    </citation>
    <scope>NUCLEOTIDE SEQUENCE [LARGE SCALE GENOMIC DNA]</scope>
    <source>
        <strain evidence="2">5GB1C</strain>
    </source>
</reference>
<dbReference type="RefSeq" id="WP_017840305.1">
    <property type="nucleotide sequence ID" value="NZ_CP035467.1"/>
</dbReference>
<protein>
    <submittedName>
        <fullName evidence="1">Uncharacterized protein</fullName>
    </submittedName>
</protein>
<organism evidence="1 2">
    <name type="scientific">Methylotuvimicrobium buryatense</name>
    <name type="common">Methylomicrobium buryatense</name>
    <dbReference type="NCBI Taxonomy" id="95641"/>
    <lineage>
        <taxon>Bacteria</taxon>
        <taxon>Pseudomonadati</taxon>
        <taxon>Pseudomonadota</taxon>
        <taxon>Gammaproteobacteria</taxon>
        <taxon>Methylococcales</taxon>
        <taxon>Methylococcaceae</taxon>
        <taxon>Methylotuvimicrobium</taxon>
    </lineage>
</organism>
<keyword evidence="2" id="KW-1185">Reference proteome</keyword>
<evidence type="ECO:0000313" key="1">
    <source>
        <dbReference type="EMBL" id="QCW81901.1"/>
    </source>
</evidence>
<accession>A0A4P9UNV5</accession>
<evidence type="ECO:0000313" key="2">
    <source>
        <dbReference type="Proteomes" id="UP000305881"/>
    </source>
</evidence>
<dbReference type="AlphaFoldDB" id="A0A4P9UNV5"/>
<dbReference type="EMBL" id="CP035467">
    <property type="protein sequence ID" value="QCW81901.1"/>
    <property type="molecule type" value="Genomic_DNA"/>
</dbReference>
<proteinExistence type="predicted"/>